<keyword evidence="3" id="KW-0175">Coiled coil</keyword>
<keyword evidence="2" id="KW-0539">Nucleus</keyword>
<evidence type="ECO:0000256" key="1">
    <source>
        <dbReference type="ARBA" id="ARBA00022723"/>
    </source>
</evidence>
<dbReference type="InterPro" id="IPR036864">
    <property type="entry name" value="Zn2-C6_fun-type_DNA-bd_sf"/>
</dbReference>
<feature type="region of interest" description="Disordered" evidence="4">
    <location>
        <begin position="1"/>
        <end position="26"/>
    </location>
</feature>
<dbReference type="Pfam" id="PF04082">
    <property type="entry name" value="Fungal_trans"/>
    <property type="match status" value="1"/>
</dbReference>
<evidence type="ECO:0000259" key="5">
    <source>
        <dbReference type="PROSITE" id="PS50048"/>
    </source>
</evidence>
<feature type="coiled-coil region" evidence="3">
    <location>
        <begin position="76"/>
        <end position="103"/>
    </location>
</feature>
<comment type="caution">
    <text evidence="6">The sequence shown here is derived from an EMBL/GenBank/DDBJ whole genome shotgun (WGS) entry which is preliminary data.</text>
</comment>
<protein>
    <submittedName>
        <fullName evidence="6">Fungal-specific transcription factor domain-containing protein</fullName>
    </submittedName>
</protein>
<keyword evidence="1" id="KW-0479">Metal-binding</keyword>
<dbReference type="SUPFAM" id="SSF57701">
    <property type="entry name" value="Zn2/Cys6 DNA-binding domain"/>
    <property type="match status" value="1"/>
</dbReference>
<feature type="region of interest" description="Disordered" evidence="4">
    <location>
        <begin position="639"/>
        <end position="688"/>
    </location>
</feature>
<evidence type="ECO:0000256" key="4">
    <source>
        <dbReference type="SAM" id="MobiDB-lite"/>
    </source>
</evidence>
<dbReference type="PANTHER" id="PTHR46910:SF38">
    <property type="entry name" value="ZN(2)-C6 FUNGAL-TYPE DOMAIN-CONTAINING PROTEIN"/>
    <property type="match status" value="1"/>
</dbReference>
<dbReference type="Proteomes" id="UP001215598">
    <property type="component" value="Unassembled WGS sequence"/>
</dbReference>
<feature type="compositionally biased region" description="Polar residues" evidence="4">
    <location>
        <begin position="1"/>
        <end position="13"/>
    </location>
</feature>
<feature type="domain" description="Zn(2)-C6 fungal-type" evidence="5">
    <location>
        <begin position="29"/>
        <end position="62"/>
    </location>
</feature>
<name>A0AAD7HPJ3_9AGAR</name>
<sequence length="741" mass="83468">MSNDSHSETTQSPGPELLQIPKHRRQERSCDSCRQRKSRCDGPSMADRRCSNCSAFGTPCTYVLPSRTRGPKNGMVEELKKVNESLKKENDSLRRENTSLRAKLLRSQTIFSQCSQRSGKTTDDDPHEIASVFHCTTPQSVASAIASAVGTPLEVEDPLADEVDLTGEDLAGHFSEFSLKTRHFHSGGILALAKNAMAMKAKYFGPPLVPHPRRRWYWDALPWEKDAHEQEQHYHYPDEDLIASLLELYFSNVHPTVPILHRTSFEQSVAEGRHLLDAEFGGLLLSVLALASRCSDDPRVFVNNDPTVSLSAGFKFATQVKAIRFAFELSIHEVQMFLLLSLFAIGTSFPQAAHVYLGIGIHYLQHHRHYRRKREGRELNSEEELWKRIFWSYVNCERMACVFQGRPSVLPIEDFDLALEVDDEYWDRGLVQPLGKPSLLSSFVSDSRLSEILGDVMHRLYSSRKAKIDLGWSGPEWDQRVVAELDSAMNDFSSSVPPHLRWNLDDPPQGVFFDQSALLHISYHLLQIMIHRPFINRPSAPAAPSLSICTRAARTILHTADIWLKTKKHLHLPNVLNGVFISGVVLVLKMFGAKRTGLSADTNDDLPHIETALRILKFAEPRWQLAGRLWEVLEDLSSFDSESPRNSDGESSSFDTRQSKILPSPHPAPHALPPQHQQHHLAGGSRETTYGLVPGMSIEQLLTNTNPLDSMNDILDGDFMSMWIDAPIPGDFAQWDNNFGV</sequence>
<dbReference type="GO" id="GO:0003677">
    <property type="term" value="F:DNA binding"/>
    <property type="evidence" value="ECO:0007669"/>
    <property type="project" value="InterPro"/>
</dbReference>
<feature type="compositionally biased region" description="Low complexity" evidence="4">
    <location>
        <begin position="673"/>
        <end position="682"/>
    </location>
</feature>
<reference evidence="6" key="1">
    <citation type="submission" date="2023-03" db="EMBL/GenBank/DDBJ databases">
        <title>Massive genome expansion in bonnet fungi (Mycena s.s.) driven by repeated elements and novel gene families across ecological guilds.</title>
        <authorList>
            <consortium name="Lawrence Berkeley National Laboratory"/>
            <person name="Harder C.B."/>
            <person name="Miyauchi S."/>
            <person name="Viragh M."/>
            <person name="Kuo A."/>
            <person name="Thoen E."/>
            <person name="Andreopoulos B."/>
            <person name="Lu D."/>
            <person name="Skrede I."/>
            <person name="Drula E."/>
            <person name="Henrissat B."/>
            <person name="Morin E."/>
            <person name="Kohler A."/>
            <person name="Barry K."/>
            <person name="LaButti K."/>
            <person name="Morin E."/>
            <person name="Salamov A."/>
            <person name="Lipzen A."/>
            <person name="Mereny Z."/>
            <person name="Hegedus B."/>
            <person name="Baldrian P."/>
            <person name="Stursova M."/>
            <person name="Weitz H."/>
            <person name="Taylor A."/>
            <person name="Grigoriev I.V."/>
            <person name="Nagy L.G."/>
            <person name="Martin F."/>
            <person name="Kauserud H."/>
        </authorList>
    </citation>
    <scope>NUCLEOTIDE SEQUENCE</scope>
    <source>
        <strain evidence="6">CBHHK182m</strain>
    </source>
</reference>
<dbReference type="Gene3D" id="4.10.240.10">
    <property type="entry name" value="Zn(2)-C6 fungal-type DNA-binding domain"/>
    <property type="match status" value="1"/>
</dbReference>
<evidence type="ECO:0000256" key="3">
    <source>
        <dbReference type="SAM" id="Coils"/>
    </source>
</evidence>
<dbReference type="AlphaFoldDB" id="A0AAD7HPJ3"/>
<proteinExistence type="predicted"/>
<dbReference type="CDD" id="cd12148">
    <property type="entry name" value="fungal_TF_MHR"/>
    <property type="match status" value="1"/>
</dbReference>
<dbReference type="PANTHER" id="PTHR46910">
    <property type="entry name" value="TRANSCRIPTION FACTOR PDR1"/>
    <property type="match status" value="1"/>
</dbReference>
<dbReference type="InterPro" id="IPR007219">
    <property type="entry name" value="XnlR_reg_dom"/>
</dbReference>
<dbReference type="InterPro" id="IPR050987">
    <property type="entry name" value="AtrR-like"/>
</dbReference>
<dbReference type="Pfam" id="PF00172">
    <property type="entry name" value="Zn_clus"/>
    <property type="match status" value="1"/>
</dbReference>
<dbReference type="SMART" id="SM00906">
    <property type="entry name" value="Fungal_trans"/>
    <property type="match status" value="1"/>
</dbReference>
<accession>A0AAD7HPJ3</accession>
<evidence type="ECO:0000313" key="7">
    <source>
        <dbReference type="Proteomes" id="UP001215598"/>
    </source>
</evidence>
<gene>
    <name evidence="6" type="ORF">B0H16DRAFT_1594539</name>
</gene>
<feature type="compositionally biased region" description="Polar residues" evidence="4">
    <location>
        <begin position="649"/>
        <end position="661"/>
    </location>
</feature>
<dbReference type="SMART" id="SM00066">
    <property type="entry name" value="GAL4"/>
    <property type="match status" value="1"/>
</dbReference>
<dbReference type="PROSITE" id="PS00463">
    <property type="entry name" value="ZN2_CY6_FUNGAL_1"/>
    <property type="match status" value="1"/>
</dbReference>
<dbReference type="GO" id="GO:0006351">
    <property type="term" value="P:DNA-templated transcription"/>
    <property type="evidence" value="ECO:0007669"/>
    <property type="project" value="InterPro"/>
</dbReference>
<keyword evidence="7" id="KW-1185">Reference proteome</keyword>
<dbReference type="InterPro" id="IPR001138">
    <property type="entry name" value="Zn2Cys6_DnaBD"/>
</dbReference>
<dbReference type="CDD" id="cd00067">
    <property type="entry name" value="GAL4"/>
    <property type="match status" value="1"/>
</dbReference>
<dbReference type="EMBL" id="JARKIB010000195">
    <property type="protein sequence ID" value="KAJ7725325.1"/>
    <property type="molecule type" value="Genomic_DNA"/>
</dbReference>
<dbReference type="GO" id="GO:0008270">
    <property type="term" value="F:zinc ion binding"/>
    <property type="evidence" value="ECO:0007669"/>
    <property type="project" value="InterPro"/>
</dbReference>
<dbReference type="GO" id="GO:0000981">
    <property type="term" value="F:DNA-binding transcription factor activity, RNA polymerase II-specific"/>
    <property type="evidence" value="ECO:0007669"/>
    <property type="project" value="InterPro"/>
</dbReference>
<evidence type="ECO:0000256" key="2">
    <source>
        <dbReference type="ARBA" id="ARBA00023242"/>
    </source>
</evidence>
<organism evidence="6 7">
    <name type="scientific">Mycena metata</name>
    <dbReference type="NCBI Taxonomy" id="1033252"/>
    <lineage>
        <taxon>Eukaryota</taxon>
        <taxon>Fungi</taxon>
        <taxon>Dikarya</taxon>
        <taxon>Basidiomycota</taxon>
        <taxon>Agaricomycotina</taxon>
        <taxon>Agaricomycetes</taxon>
        <taxon>Agaricomycetidae</taxon>
        <taxon>Agaricales</taxon>
        <taxon>Marasmiineae</taxon>
        <taxon>Mycenaceae</taxon>
        <taxon>Mycena</taxon>
    </lineage>
</organism>
<dbReference type="PROSITE" id="PS50048">
    <property type="entry name" value="ZN2_CY6_FUNGAL_2"/>
    <property type="match status" value="1"/>
</dbReference>
<evidence type="ECO:0000313" key="6">
    <source>
        <dbReference type="EMBL" id="KAJ7725325.1"/>
    </source>
</evidence>